<dbReference type="InterPro" id="IPR040315">
    <property type="entry name" value="WDR46/Utp7"/>
</dbReference>
<dbReference type="EMBL" id="HBDX01005245">
    <property type="protein sequence ID" value="CAD8223793.1"/>
    <property type="molecule type" value="Transcribed_RNA"/>
</dbReference>
<evidence type="ECO:0000256" key="4">
    <source>
        <dbReference type="ARBA" id="ARBA00022737"/>
    </source>
</evidence>
<evidence type="ECO:0000256" key="2">
    <source>
        <dbReference type="ARBA" id="ARBA00022552"/>
    </source>
</evidence>
<evidence type="ECO:0000259" key="8">
    <source>
        <dbReference type="SMART" id="SM01033"/>
    </source>
</evidence>
<dbReference type="Pfam" id="PF08149">
    <property type="entry name" value="BING4CT"/>
    <property type="match status" value="1"/>
</dbReference>
<feature type="region of interest" description="Disordered" evidence="7">
    <location>
        <begin position="453"/>
        <end position="483"/>
    </location>
</feature>
<dbReference type="AlphaFoldDB" id="A0A7R9XSD2"/>
<protein>
    <recommendedName>
        <fullName evidence="8">BING4 C-terminal domain-containing protein</fullName>
    </recommendedName>
</protein>
<dbReference type="InterPro" id="IPR012952">
    <property type="entry name" value="BING4_C_dom"/>
</dbReference>
<dbReference type="InterPro" id="IPR015943">
    <property type="entry name" value="WD40/YVTN_repeat-like_dom_sf"/>
</dbReference>
<organism evidence="9">
    <name type="scientific">Ostreococcus sp. 'lucimarinus'</name>
    <dbReference type="NCBI Taxonomy" id="242159"/>
    <lineage>
        <taxon>Eukaryota</taxon>
        <taxon>Viridiplantae</taxon>
        <taxon>Chlorophyta</taxon>
        <taxon>Mamiellophyceae</taxon>
        <taxon>Mamiellales</taxon>
        <taxon>Bathycoccaceae</taxon>
        <taxon>Ostreococcus</taxon>
    </lineage>
</organism>
<accession>A0A7R9XSD2</accession>
<evidence type="ECO:0000256" key="6">
    <source>
        <dbReference type="PROSITE-ProRule" id="PRU00221"/>
    </source>
</evidence>
<evidence type="ECO:0000256" key="1">
    <source>
        <dbReference type="ARBA" id="ARBA00004604"/>
    </source>
</evidence>
<dbReference type="Pfam" id="PF00400">
    <property type="entry name" value="WD40"/>
    <property type="match status" value="1"/>
</dbReference>
<keyword evidence="4" id="KW-0677">Repeat</keyword>
<dbReference type="InterPro" id="IPR019775">
    <property type="entry name" value="WD40_repeat_CS"/>
</dbReference>
<keyword evidence="3 6" id="KW-0853">WD repeat</keyword>
<evidence type="ECO:0000313" key="9">
    <source>
        <dbReference type="EMBL" id="CAD8223793.1"/>
    </source>
</evidence>
<evidence type="ECO:0000256" key="7">
    <source>
        <dbReference type="SAM" id="MobiDB-lite"/>
    </source>
</evidence>
<evidence type="ECO:0000256" key="3">
    <source>
        <dbReference type="ARBA" id="ARBA00022574"/>
    </source>
</evidence>
<feature type="domain" description="BING4 C-terminal" evidence="8">
    <location>
        <begin position="349"/>
        <end position="429"/>
    </location>
</feature>
<feature type="repeat" description="WD" evidence="6">
    <location>
        <begin position="268"/>
        <end position="309"/>
    </location>
</feature>
<feature type="compositionally biased region" description="Basic residues" evidence="7">
    <location>
        <begin position="471"/>
        <end position="483"/>
    </location>
</feature>
<dbReference type="PANTHER" id="PTHR14085">
    <property type="entry name" value="WD-REPEAT PROTEIN BING4"/>
    <property type="match status" value="1"/>
</dbReference>
<evidence type="ECO:0000256" key="5">
    <source>
        <dbReference type="ARBA" id="ARBA00023242"/>
    </source>
</evidence>
<keyword evidence="5" id="KW-0539">Nucleus</keyword>
<dbReference type="SMART" id="SM00320">
    <property type="entry name" value="WD40"/>
    <property type="match status" value="4"/>
</dbReference>
<dbReference type="PROSITE" id="PS50294">
    <property type="entry name" value="WD_REPEATS_REGION"/>
    <property type="match status" value="1"/>
</dbReference>
<dbReference type="FunFam" id="2.130.10.10:FF:000378">
    <property type="entry name" value="U3 small nucleolar RNA-associated protein 7"/>
    <property type="match status" value="1"/>
</dbReference>
<feature type="compositionally biased region" description="Basic and acidic residues" evidence="7">
    <location>
        <begin position="453"/>
        <end position="470"/>
    </location>
</feature>
<keyword evidence="2" id="KW-0698">rRNA processing</keyword>
<name>A0A7R9XSD2_9CHLO</name>
<feature type="region of interest" description="Disordered" evidence="7">
    <location>
        <begin position="502"/>
        <end position="543"/>
    </location>
</feature>
<dbReference type="InterPro" id="IPR036322">
    <property type="entry name" value="WD40_repeat_dom_sf"/>
</dbReference>
<feature type="compositionally biased region" description="Low complexity" evidence="7">
    <location>
        <begin position="513"/>
        <end position="533"/>
    </location>
</feature>
<gene>
    <name evidence="9" type="ORF">OLUC0939_LOCUS4517</name>
</gene>
<sequence>MNAEAVARRRKKYDKDLRERAKKYRVGERVSSKHVSDKKVRATLRESQNLADEAATAAATHEKWLASEEPGVLEADEGERTYQYQQRDIVNNVDVNAAKKAFDLDVPGTGRYYVDYSQNGRELLLGSSEGALSMMEWQRHYMISETDARETVKDVKFLHNEQFYAAAQDKYTYIYDKRGLEVHCLNDHMHVNKLTFLPKHFLLCSIGNQGILRWQDTTYGKIVAQYRTKLGECNAMTHSNYNAVVHCGHKNGTVTLWSPNQGTSLVKMLCHRGTVRGVAIDNGGKYMVTSGSDGQVKVWDLRTYMPVHAYYSAQPSDHIQISQRGMLAVGWGSTVQIWKDALSTKQNSPYMKHQFSHGQKINSMKFCPYDDVLGVGHTRGFTSLLIPGAGEPNFDTFVANPYETKGQRREQEVARLLDKLPSETIQLDPDAVGKLRAVPKEVQAERRQQAIEAELSSRKAQRDKNEEKTKMKGKNRTSKRYRKKQLNVIDDKKLAKMEAKRLREAGITEKRGGVAAPGSTAGAASSAPYAPEGTSKALRRFYK</sequence>
<dbReference type="PROSITE" id="PS00678">
    <property type="entry name" value="WD_REPEATS_1"/>
    <property type="match status" value="1"/>
</dbReference>
<dbReference type="GO" id="GO:0032040">
    <property type="term" value="C:small-subunit processome"/>
    <property type="evidence" value="ECO:0007669"/>
    <property type="project" value="TreeGrafter"/>
</dbReference>
<dbReference type="Gene3D" id="2.130.10.10">
    <property type="entry name" value="YVTN repeat-like/Quinoprotein amine dehydrogenase"/>
    <property type="match status" value="1"/>
</dbReference>
<dbReference type="GO" id="GO:0000462">
    <property type="term" value="P:maturation of SSU-rRNA from tricistronic rRNA transcript (SSU-rRNA, 5.8S rRNA, LSU-rRNA)"/>
    <property type="evidence" value="ECO:0007669"/>
    <property type="project" value="TreeGrafter"/>
</dbReference>
<dbReference type="PROSITE" id="PS50082">
    <property type="entry name" value="WD_REPEATS_2"/>
    <property type="match status" value="1"/>
</dbReference>
<comment type="subcellular location">
    <subcellularLocation>
        <location evidence="1">Nucleus</location>
        <location evidence="1">Nucleolus</location>
    </subcellularLocation>
</comment>
<dbReference type="SUPFAM" id="SSF50978">
    <property type="entry name" value="WD40 repeat-like"/>
    <property type="match status" value="1"/>
</dbReference>
<feature type="compositionally biased region" description="Basic and acidic residues" evidence="7">
    <location>
        <begin position="502"/>
        <end position="512"/>
    </location>
</feature>
<dbReference type="PANTHER" id="PTHR14085:SF3">
    <property type="entry name" value="WD REPEAT-CONTAINING PROTEIN 46"/>
    <property type="match status" value="1"/>
</dbReference>
<reference evidence="9" key="1">
    <citation type="submission" date="2021-01" db="EMBL/GenBank/DDBJ databases">
        <authorList>
            <person name="Corre E."/>
            <person name="Pelletier E."/>
            <person name="Niang G."/>
            <person name="Scheremetjew M."/>
            <person name="Finn R."/>
            <person name="Kale V."/>
            <person name="Holt S."/>
            <person name="Cochrane G."/>
            <person name="Meng A."/>
            <person name="Brown T."/>
            <person name="Cohen L."/>
        </authorList>
    </citation>
    <scope>NUCLEOTIDE SEQUENCE</scope>
    <source>
        <strain evidence="9">Clade-A-BCC118000</strain>
    </source>
</reference>
<proteinExistence type="predicted"/>
<dbReference type="GO" id="GO:0030686">
    <property type="term" value="C:90S preribosome"/>
    <property type="evidence" value="ECO:0007669"/>
    <property type="project" value="TreeGrafter"/>
</dbReference>
<dbReference type="InterPro" id="IPR001680">
    <property type="entry name" value="WD40_rpt"/>
</dbReference>
<dbReference type="SMART" id="SM01033">
    <property type="entry name" value="BING4CT"/>
    <property type="match status" value="1"/>
</dbReference>